<evidence type="ECO:0000256" key="5">
    <source>
        <dbReference type="ARBA" id="ARBA00035114"/>
    </source>
</evidence>
<comment type="caution">
    <text evidence="7">The sequence shown here is derived from an EMBL/GenBank/DDBJ whole genome shotgun (WGS) entry which is preliminary data.</text>
</comment>
<dbReference type="EMBL" id="JBJXBP010000008">
    <property type="protein sequence ID" value="KAL3814495.1"/>
    <property type="molecule type" value="Genomic_DNA"/>
</dbReference>
<dbReference type="GO" id="GO:0016020">
    <property type="term" value="C:membrane"/>
    <property type="evidence" value="ECO:0007669"/>
    <property type="project" value="UniProtKB-SubCell"/>
</dbReference>
<evidence type="ECO:0000256" key="2">
    <source>
        <dbReference type="ARBA" id="ARBA00022692"/>
    </source>
</evidence>
<keyword evidence="8" id="KW-1185">Reference proteome</keyword>
<dbReference type="AlphaFoldDB" id="A0ABD3RNJ3"/>
<evidence type="ECO:0000313" key="8">
    <source>
        <dbReference type="Proteomes" id="UP001634393"/>
    </source>
</evidence>
<sequence>MMSHSNSTTCSVNGFYNFLTQELDNLDHLFLSQNFMSIRFLQNVLTSLRSFHSHLTVLVQKLHLPVGEKWVDEYMDESSRLWEACHVLKTGVSGIENYYSSAINVTNLLHERPGLNQQLSRRVIRAINGCQREMIALQEDNKILAETRMGNLCLKFEEMNVMSESKFSKYNGFRGVIYAMRNVTTLLLMILLSGLVYCWPETSFCQRGYEEINSVFNSSFMVSTATLHQRVVNSINHLEMQPGILVYELKRTKFAMDELKMEIERAMEYESEIDVYDKVENLKSCFGVLQCGSEGIIRQLDDFFDEIVESRKKVLNMCSHR</sequence>
<comment type="similarity">
    <text evidence="5">Belongs to the ROH1 family.</text>
</comment>
<keyword evidence="4 6" id="KW-0472">Membrane</keyword>
<organism evidence="7 8">
    <name type="scientific">Penstemon smallii</name>
    <dbReference type="NCBI Taxonomy" id="265156"/>
    <lineage>
        <taxon>Eukaryota</taxon>
        <taxon>Viridiplantae</taxon>
        <taxon>Streptophyta</taxon>
        <taxon>Embryophyta</taxon>
        <taxon>Tracheophyta</taxon>
        <taxon>Spermatophyta</taxon>
        <taxon>Magnoliopsida</taxon>
        <taxon>eudicotyledons</taxon>
        <taxon>Gunneridae</taxon>
        <taxon>Pentapetalae</taxon>
        <taxon>asterids</taxon>
        <taxon>lamiids</taxon>
        <taxon>Lamiales</taxon>
        <taxon>Plantaginaceae</taxon>
        <taxon>Cheloneae</taxon>
        <taxon>Penstemon</taxon>
    </lineage>
</organism>
<evidence type="ECO:0000256" key="4">
    <source>
        <dbReference type="ARBA" id="ARBA00023136"/>
    </source>
</evidence>
<gene>
    <name evidence="7" type="ORF">ACJIZ3_015763</name>
</gene>
<keyword evidence="3 6" id="KW-1133">Transmembrane helix</keyword>
<protein>
    <submittedName>
        <fullName evidence="7">Uncharacterized protein</fullName>
    </submittedName>
</protein>
<dbReference type="Proteomes" id="UP001634393">
    <property type="component" value="Unassembled WGS sequence"/>
</dbReference>
<evidence type="ECO:0000256" key="3">
    <source>
        <dbReference type="ARBA" id="ARBA00022989"/>
    </source>
</evidence>
<evidence type="ECO:0000313" key="7">
    <source>
        <dbReference type="EMBL" id="KAL3814495.1"/>
    </source>
</evidence>
<reference evidence="7 8" key="1">
    <citation type="submission" date="2024-12" db="EMBL/GenBank/DDBJ databases">
        <title>The unique morphological basis and parallel evolutionary history of personate flowers in Penstemon.</title>
        <authorList>
            <person name="Depatie T.H."/>
            <person name="Wessinger C.A."/>
        </authorList>
    </citation>
    <scope>NUCLEOTIDE SEQUENCE [LARGE SCALE GENOMIC DNA]</scope>
    <source>
        <strain evidence="7">WTNN_2</strain>
        <tissue evidence="7">Leaf</tissue>
    </source>
</reference>
<feature type="transmembrane region" description="Helical" evidence="6">
    <location>
        <begin position="176"/>
        <end position="197"/>
    </location>
</feature>
<dbReference type="PANTHER" id="PTHR31509">
    <property type="entry name" value="BPS1-LIKE PROTEIN"/>
    <property type="match status" value="1"/>
</dbReference>
<dbReference type="InterPro" id="IPR008511">
    <property type="entry name" value="ROH1-like"/>
</dbReference>
<accession>A0ABD3RNJ3</accession>
<comment type="subcellular location">
    <subcellularLocation>
        <location evidence="1">Membrane</location>
        <topology evidence="1">Single-pass membrane protein</topology>
    </subcellularLocation>
</comment>
<name>A0ABD3RNJ3_9LAMI</name>
<dbReference type="Pfam" id="PF05633">
    <property type="entry name" value="ROH1-like"/>
    <property type="match status" value="1"/>
</dbReference>
<evidence type="ECO:0000256" key="1">
    <source>
        <dbReference type="ARBA" id="ARBA00004167"/>
    </source>
</evidence>
<keyword evidence="2 6" id="KW-0812">Transmembrane</keyword>
<evidence type="ECO:0000256" key="6">
    <source>
        <dbReference type="SAM" id="Phobius"/>
    </source>
</evidence>
<proteinExistence type="inferred from homology"/>